<evidence type="ECO:0000259" key="3">
    <source>
        <dbReference type="PROSITE" id="PS50888"/>
    </source>
</evidence>
<proteinExistence type="predicted"/>
<feature type="coiled-coil region" evidence="1">
    <location>
        <begin position="226"/>
        <end position="257"/>
    </location>
</feature>
<dbReference type="SUPFAM" id="SSF47459">
    <property type="entry name" value="HLH, helix-loop-helix DNA-binding domain"/>
    <property type="match status" value="1"/>
</dbReference>
<dbReference type="RefSeq" id="XP_069203210.1">
    <property type="nucleotide sequence ID" value="XM_069345383.1"/>
</dbReference>
<dbReference type="EMBL" id="JBFMKM010000004">
    <property type="protein sequence ID" value="KAL1306938.1"/>
    <property type="molecule type" value="Genomic_DNA"/>
</dbReference>
<evidence type="ECO:0000313" key="5">
    <source>
        <dbReference type="Proteomes" id="UP001562354"/>
    </source>
</evidence>
<feature type="compositionally biased region" description="Polar residues" evidence="2">
    <location>
        <begin position="142"/>
        <end position="160"/>
    </location>
</feature>
<keyword evidence="1" id="KW-0175">Coiled coil</keyword>
<accession>A0ABR3PLN2</accession>
<feature type="region of interest" description="Disordered" evidence="2">
    <location>
        <begin position="1"/>
        <end position="21"/>
    </location>
</feature>
<dbReference type="InterPro" id="IPR011598">
    <property type="entry name" value="bHLH_dom"/>
</dbReference>
<dbReference type="PANTHER" id="PTHR47336">
    <property type="entry name" value="TRANSCRIPTION FACTOR HMS1-RELATED"/>
    <property type="match status" value="1"/>
</dbReference>
<dbReference type="PROSITE" id="PS50888">
    <property type="entry name" value="BHLH"/>
    <property type="match status" value="1"/>
</dbReference>
<evidence type="ECO:0000256" key="2">
    <source>
        <dbReference type="SAM" id="MobiDB-lite"/>
    </source>
</evidence>
<dbReference type="GeneID" id="95979277"/>
<dbReference type="Pfam" id="PF00010">
    <property type="entry name" value="HLH"/>
    <property type="match status" value="1"/>
</dbReference>
<dbReference type="InterPro" id="IPR036638">
    <property type="entry name" value="HLH_DNA-bd_sf"/>
</dbReference>
<dbReference type="Proteomes" id="UP001562354">
    <property type="component" value="Unassembled WGS sequence"/>
</dbReference>
<gene>
    <name evidence="4" type="ORF">AAFC00_005578</name>
</gene>
<dbReference type="InterPro" id="IPR052099">
    <property type="entry name" value="Regulatory_TF_Diverse"/>
</dbReference>
<protein>
    <recommendedName>
        <fullName evidence="3">BHLH domain-containing protein</fullName>
    </recommendedName>
</protein>
<dbReference type="SMART" id="SM00353">
    <property type="entry name" value="HLH"/>
    <property type="match status" value="1"/>
</dbReference>
<evidence type="ECO:0000313" key="4">
    <source>
        <dbReference type="EMBL" id="KAL1306938.1"/>
    </source>
</evidence>
<feature type="domain" description="BHLH" evidence="3">
    <location>
        <begin position="164"/>
        <end position="233"/>
    </location>
</feature>
<evidence type="ECO:0000256" key="1">
    <source>
        <dbReference type="SAM" id="Coils"/>
    </source>
</evidence>
<dbReference type="CDD" id="cd11395">
    <property type="entry name" value="bHLHzip_SREBP_like"/>
    <property type="match status" value="1"/>
</dbReference>
<keyword evidence="5" id="KW-1185">Reference proteome</keyword>
<name>A0ABR3PLN2_9PEZI</name>
<dbReference type="PANTHER" id="PTHR47336:SF2">
    <property type="entry name" value="TRANSCRIPTION FACTOR HMS1-RELATED"/>
    <property type="match status" value="1"/>
</dbReference>
<comment type="caution">
    <text evidence="4">The sequence shown here is derived from an EMBL/GenBank/DDBJ whole genome shotgun (WGS) entry which is preliminary data.</text>
</comment>
<reference evidence="4 5" key="1">
    <citation type="submission" date="2024-07" db="EMBL/GenBank/DDBJ databases">
        <title>Draft sequence of the Neodothiora populina.</title>
        <authorList>
            <person name="Drown D.D."/>
            <person name="Schuette U.S."/>
            <person name="Buechlein A.B."/>
            <person name="Rusch D.R."/>
            <person name="Winton L.W."/>
            <person name="Adams G.A."/>
        </authorList>
    </citation>
    <scope>NUCLEOTIDE SEQUENCE [LARGE SCALE GENOMIC DNA]</scope>
    <source>
        <strain evidence="4 5">CPC 39397</strain>
    </source>
</reference>
<feature type="compositionally biased region" description="Polar residues" evidence="2">
    <location>
        <begin position="76"/>
        <end position="134"/>
    </location>
</feature>
<organism evidence="4 5">
    <name type="scientific">Neodothiora populina</name>
    <dbReference type="NCBI Taxonomy" id="2781224"/>
    <lineage>
        <taxon>Eukaryota</taxon>
        <taxon>Fungi</taxon>
        <taxon>Dikarya</taxon>
        <taxon>Ascomycota</taxon>
        <taxon>Pezizomycotina</taxon>
        <taxon>Dothideomycetes</taxon>
        <taxon>Dothideomycetidae</taxon>
        <taxon>Dothideales</taxon>
        <taxon>Dothioraceae</taxon>
        <taxon>Neodothiora</taxon>
    </lineage>
</organism>
<dbReference type="Gene3D" id="4.10.280.10">
    <property type="entry name" value="Helix-loop-helix DNA-binding domain"/>
    <property type="match status" value="1"/>
</dbReference>
<feature type="region of interest" description="Disordered" evidence="2">
    <location>
        <begin position="58"/>
        <end position="168"/>
    </location>
</feature>
<sequence length="274" mass="29622">MQAVQAQHGERRRFDNMSSSASSCIPMQIASMQQQSSPSSSLRNDCWNSPLCPRNMPTNSLTTGILPPSCGGGSKKPTTPQTNSGRVSPTTEISFQTPNSTTSNNYTEITSASVRPEQSSQPTMKRSRTGNGTPTDIKPEETSPTLSPQESTSNSATANSGCKEKRLPHHVIERRYRENLNSQIESLRAAVPSTSACLTLDMEDIGNANGGSAIRPLSKAAVIAHAAEYMRQLAAQNEEVERMNRELRVTVEALRRLVNCEDCGVVQQIVDAGA</sequence>